<dbReference type="AlphaFoldDB" id="A0A365Y8D2"/>
<proteinExistence type="predicted"/>
<evidence type="ECO:0000313" key="2">
    <source>
        <dbReference type="EMBL" id="RBL98921.1"/>
    </source>
</evidence>
<organism evidence="2 3">
    <name type="scientific">Glutamicibacter soli</name>
    <dbReference type="NCBI Taxonomy" id="453836"/>
    <lineage>
        <taxon>Bacteria</taxon>
        <taxon>Bacillati</taxon>
        <taxon>Actinomycetota</taxon>
        <taxon>Actinomycetes</taxon>
        <taxon>Micrococcales</taxon>
        <taxon>Micrococcaceae</taxon>
        <taxon>Glutamicibacter</taxon>
    </lineage>
</organism>
<dbReference type="RefSeq" id="WP_113608071.1">
    <property type="nucleotide sequence ID" value="NZ_POAF01000011.1"/>
</dbReference>
<reference evidence="2 3" key="1">
    <citation type="submission" date="2018-01" db="EMBL/GenBank/DDBJ databases">
        <title>Glutamicibacter soli strain NHPC-3 Whole genome sequence and assembly.</title>
        <authorList>
            <person name="Choudhury P."/>
            <person name="Gupta D."/>
            <person name="Sengupta K."/>
            <person name="Jawed A."/>
            <person name="Sultana N."/>
            <person name="Saha P."/>
        </authorList>
    </citation>
    <scope>NUCLEOTIDE SEQUENCE [LARGE SCALE GENOMIC DNA]</scope>
    <source>
        <strain evidence="2 3">NHPC-3</strain>
    </source>
</reference>
<protein>
    <recommendedName>
        <fullName evidence="4">ATP/GTP-binding protein</fullName>
    </recommendedName>
</protein>
<sequence length="543" mass="59240">MIPLKLSKKRHQPSPAERAQAELAHPQSLTLSKRDVARLERAAKKAAPKPAKEPGLLSRLLAEGAQSRYSPSDAGWNRPGGGPVNYIENPVEIQGSCVQVCGFWPFVNGAGLPTIGAPLGRHLLRGTLVTGDPISWFLNGIISNPSAFILGQPGLGKTSLVHRLLAVLSAWGVVPMILADSRPDYVPHIRALGGQVITFSPGQGHLNPLDLGPLVASLNEIENEKARDIAIQEMISRRRSLMEGIASMMLGRPLKPHESTCLSVAINELDPELRHAPLIGELVDFIRSRPEVLRQNVLAYDDDHEYDQRLQALLDALINLGPSGAYGDMFAKPSDAHITPGVPVVFDISGVNENDSVLVAAVQSLCWNLGSATVSAEQHLAAAGKRKRRTYFLVMDELWRILRASDDMVHFIDTITRLNRGRGIGQVMITHTMNDLRLSKEHLTATAWGFVERSALVFLGGLAPSEMGNLEEVFALSSKEKALMTDWTGEAVVDPKTNKASRRPGAGHFIMKVGKNPGTPFVTQLTDLEFEISDTNRAWEMVK</sequence>
<dbReference type="SUPFAM" id="SSF52540">
    <property type="entry name" value="P-loop containing nucleoside triphosphate hydrolases"/>
    <property type="match status" value="1"/>
</dbReference>
<evidence type="ECO:0000313" key="3">
    <source>
        <dbReference type="Proteomes" id="UP000252167"/>
    </source>
</evidence>
<evidence type="ECO:0008006" key="4">
    <source>
        <dbReference type="Google" id="ProtNLM"/>
    </source>
</evidence>
<comment type="caution">
    <text evidence="2">The sequence shown here is derived from an EMBL/GenBank/DDBJ whole genome shotgun (WGS) entry which is preliminary data.</text>
</comment>
<keyword evidence="3" id="KW-1185">Reference proteome</keyword>
<evidence type="ECO:0000256" key="1">
    <source>
        <dbReference type="SAM" id="MobiDB-lite"/>
    </source>
</evidence>
<dbReference type="EMBL" id="POAF01000011">
    <property type="protein sequence ID" value="RBL98921.1"/>
    <property type="molecule type" value="Genomic_DNA"/>
</dbReference>
<gene>
    <name evidence="2" type="ORF">C1H84_16930</name>
</gene>
<name>A0A365Y8D2_9MICC</name>
<feature type="compositionally biased region" description="Basic residues" evidence="1">
    <location>
        <begin position="1"/>
        <end position="12"/>
    </location>
</feature>
<feature type="region of interest" description="Disordered" evidence="1">
    <location>
        <begin position="1"/>
        <end position="30"/>
    </location>
</feature>
<dbReference type="Proteomes" id="UP000252167">
    <property type="component" value="Unassembled WGS sequence"/>
</dbReference>
<accession>A0A365Y8D2</accession>
<dbReference type="Gene3D" id="1.10.8.730">
    <property type="match status" value="1"/>
</dbReference>
<dbReference type="Gene3D" id="3.40.50.300">
    <property type="entry name" value="P-loop containing nucleotide triphosphate hydrolases"/>
    <property type="match status" value="1"/>
</dbReference>
<dbReference type="InterPro" id="IPR027417">
    <property type="entry name" value="P-loop_NTPase"/>
</dbReference>